<accession>A0A443HX37</accession>
<keyword evidence="3" id="KW-1185">Reference proteome</keyword>
<protein>
    <submittedName>
        <fullName evidence="2">Uncharacterized protein</fullName>
    </submittedName>
</protein>
<organism evidence="2 3">
    <name type="scientific">Byssochlamys spectabilis</name>
    <name type="common">Paecilomyces variotii</name>
    <dbReference type="NCBI Taxonomy" id="264951"/>
    <lineage>
        <taxon>Eukaryota</taxon>
        <taxon>Fungi</taxon>
        <taxon>Dikarya</taxon>
        <taxon>Ascomycota</taxon>
        <taxon>Pezizomycotina</taxon>
        <taxon>Eurotiomycetes</taxon>
        <taxon>Eurotiomycetidae</taxon>
        <taxon>Eurotiales</taxon>
        <taxon>Thermoascaceae</taxon>
        <taxon>Paecilomyces</taxon>
    </lineage>
</organism>
<dbReference type="AlphaFoldDB" id="A0A443HX37"/>
<dbReference type="RefSeq" id="XP_028485949.1">
    <property type="nucleotide sequence ID" value="XM_028628970.1"/>
</dbReference>
<proteinExistence type="predicted"/>
<evidence type="ECO:0000256" key="1">
    <source>
        <dbReference type="SAM" id="MobiDB-lite"/>
    </source>
</evidence>
<dbReference type="EMBL" id="RCNU01000004">
    <property type="protein sequence ID" value="RWQ96304.1"/>
    <property type="molecule type" value="Genomic_DNA"/>
</dbReference>
<evidence type="ECO:0000313" key="2">
    <source>
        <dbReference type="EMBL" id="RWQ96304.1"/>
    </source>
</evidence>
<dbReference type="VEuPathDB" id="FungiDB:C8Q69DRAFT_444043"/>
<reference evidence="2 3" key="1">
    <citation type="journal article" date="2018" name="Front. Microbiol.">
        <title>Genomic and genetic insights into a cosmopolitan fungus, Paecilomyces variotii (Eurotiales).</title>
        <authorList>
            <person name="Urquhart A.S."/>
            <person name="Mondo S.J."/>
            <person name="Makela M.R."/>
            <person name="Hane J.K."/>
            <person name="Wiebenga A."/>
            <person name="He G."/>
            <person name="Mihaltcheva S."/>
            <person name="Pangilinan J."/>
            <person name="Lipzen A."/>
            <person name="Barry K."/>
            <person name="de Vries R.P."/>
            <person name="Grigoriev I.V."/>
            <person name="Idnurm A."/>
        </authorList>
    </citation>
    <scope>NUCLEOTIDE SEQUENCE [LARGE SCALE GENOMIC DNA]</scope>
    <source>
        <strain evidence="2 3">CBS 101075</strain>
    </source>
</reference>
<feature type="region of interest" description="Disordered" evidence="1">
    <location>
        <begin position="1"/>
        <end position="39"/>
    </location>
</feature>
<evidence type="ECO:0000313" key="3">
    <source>
        <dbReference type="Proteomes" id="UP000283841"/>
    </source>
</evidence>
<name>A0A443HX37_BYSSP</name>
<gene>
    <name evidence="2" type="ORF">C8Q69DRAFT_444043</name>
</gene>
<dbReference type="Proteomes" id="UP000283841">
    <property type="component" value="Unassembled WGS sequence"/>
</dbReference>
<sequence>MSDAYHKTSTKEDEKAALGRIRNSMKKRTGAVSQSEDQAADRIDASRLVVVSPNSVPGSSCPGTLDAVTESGFLGREEKRLLYQTTCFQCLLEHCTQEKLKEIIWIHPKVYDVRVAPTRTFSSPDPTRAHWMLRHLESRGIQAITSNCEDQDAICCGMLSGMQGAIFIPAEKIPKISSSKITVYSPPWWLELVNNTGDPRQ</sequence>
<comment type="caution">
    <text evidence="2">The sequence shown here is derived from an EMBL/GenBank/DDBJ whole genome shotgun (WGS) entry which is preliminary data.</text>
</comment>
<dbReference type="GeneID" id="39598247"/>
<feature type="compositionally biased region" description="Basic and acidic residues" evidence="1">
    <location>
        <begin position="1"/>
        <end position="17"/>
    </location>
</feature>